<keyword evidence="3" id="KW-1185">Reference proteome</keyword>
<feature type="region of interest" description="Disordered" evidence="1">
    <location>
        <begin position="1"/>
        <end position="29"/>
    </location>
</feature>
<dbReference type="Proteomes" id="UP000036513">
    <property type="component" value="Unassembled WGS sequence"/>
</dbReference>
<dbReference type="SMR" id="A0A0J6VX93"/>
<organism evidence="2 3">
    <name type="scientific">Mycolicibacterium chlorophenolicum</name>
    <dbReference type="NCBI Taxonomy" id="37916"/>
    <lineage>
        <taxon>Bacteria</taxon>
        <taxon>Bacillati</taxon>
        <taxon>Actinomycetota</taxon>
        <taxon>Actinomycetes</taxon>
        <taxon>Mycobacteriales</taxon>
        <taxon>Mycobacteriaceae</taxon>
        <taxon>Mycolicibacterium</taxon>
    </lineage>
</organism>
<proteinExistence type="predicted"/>
<evidence type="ECO:0000313" key="3">
    <source>
        <dbReference type="Proteomes" id="UP000036513"/>
    </source>
</evidence>
<dbReference type="EMBL" id="JYNL01000027">
    <property type="protein sequence ID" value="KMO75705.1"/>
    <property type="molecule type" value="Genomic_DNA"/>
</dbReference>
<evidence type="ECO:0000313" key="2">
    <source>
        <dbReference type="EMBL" id="KMO75705.1"/>
    </source>
</evidence>
<protein>
    <submittedName>
        <fullName evidence="2">Uncharacterized protein</fullName>
    </submittedName>
</protein>
<gene>
    <name evidence="2" type="ORF">MCHLDSM_03203</name>
</gene>
<reference evidence="2 3" key="1">
    <citation type="journal article" date="2015" name="Genome Biol. Evol.">
        <title>Characterization of Three Mycobacterium spp. with Potential Use in Bioremediation by Genome Sequencing and Comparative Genomics.</title>
        <authorList>
            <person name="Das S."/>
            <person name="Pettersson B.M."/>
            <person name="Behra P.R."/>
            <person name="Ramesh M."/>
            <person name="Dasgupta S."/>
            <person name="Bhattacharya A."/>
            <person name="Kirsebom L.A."/>
        </authorList>
    </citation>
    <scope>NUCLEOTIDE SEQUENCE [LARGE SCALE GENOMIC DNA]</scope>
    <source>
        <strain evidence="2 3">DSM 43826</strain>
    </source>
</reference>
<sequence length="120" mass="13342">MPRSSSVQPPKVTHVNAPATPPKPGSPEHWHAWLQQYGGDYTTDAERRAAYDDFQTNLDTLQAVFSQSDDMHTAGYLEAHERVASGDADGPDDAETWVPANLNGYARADWLEGFRSHFEL</sequence>
<evidence type="ECO:0000256" key="1">
    <source>
        <dbReference type="SAM" id="MobiDB-lite"/>
    </source>
</evidence>
<dbReference type="AlphaFoldDB" id="A0A0J6VX93"/>
<dbReference type="PATRIC" id="fig|37916.4.peg.3126"/>
<comment type="caution">
    <text evidence="2">The sequence shown here is derived from an EMBL/GenBank/DDBJ whole genome shotgun (WGS) entry which is preliminary data.</text>
</comment>
<name>A0A0J6VX93_9MYCO</name>
<accession>A0A0J6VX93</accession>